<name>Q939G3_AQUAC</name>
<sequence>MNPIESLLVDNKPINLGTFAVPDMSLSSSRTTMTQHSFEVKAKAAALLSLLEPAYAAWVTESRQDDELCGEPQDELAKAGYPDLQQLINEPQLLELVLGHYLLHEFLGEFTWDGSEPIEYWLDSVTKCNADGEFIYLHGFCYSR</sequence>
<dbReference type="GeneID" id="42932194"/>
<dbReference type="AlphaFoldDB" id="Q939G3"/>
<dbReference type="EMBL" id="AY038186">
    <property type="protein sequence ID" value="AAK73295.1"/>
    <property type="molecule type" value="Genomic_DNA"/>
</dbReference>
<accession>Q939G3</accession>
<organism evidence="1">
    <name type="scientific">Aquipseudomonas alcaligenes</name>
    <name type="common">Pseudomonas alcaligenes</name>
    <dbReference type="NCBI Taxonomy" id="43263"/>
    <lineage>
        <taxon>Bacteria</taxon>
        <taxon>Pseudomonadati</taxon>
        <taxon>Pseudomonadota</taxon>
        <taxon>Gammaproteobacteria</taxon>
        <taxon>Pseudomonadales</taxon>
        <taxon>Pseudomonadaceae</taxon>
        <taxon>Aquipseudomonas</taxon>
    </lineage>
</organism>
<evidence type="ECO:0000313" key="1">
    <source>
        <dbReference type="EMBL" id="AAK73295.1"/>
    </source>
</evidence>
<reference evidence="1" key="1">
    <citation type="journal article" date="2001" name="Mol. Microbiol.">
        <title>Discovery and distribution of super-integrons among pseudomonads.</title>
        <authorList>
            <person name="Vaisvila R."/>
            <person name="Morgan R.D."/>
            <person name="Posfai J."/>
            <person name="Raleigh E.A."/>
        </authorList>
    </citation>
    <scope>NUCLEOTIDE SEQUENCE</scope>
    <source>
        <strain evidence="1">ATCC 55044</strain>
    </source>
</reference>
<proteinExistence type="predicted"/>
<protein>
    <submittedName>
        <fullName evidence="1">Ypar10</fullName>
    </submittedName>
</protein>
<dbReference type="RefSeq" id="WP_156480568.1">
    <property type="nucleotide sequence ID" value="NZ_CP014784.1"/>
</dbReference>